<sequence length="259" mass="30057">MEHEIIPMTAQSHTDMQNCTSAVPQTSTERRRDIFQLITPLPLAFPVKHHKPFTLYRGVMDREPVILRVLKESADARDRECFLDFASFLADLGPHPSLPRLLGQVTVEMPQMIVLEELENKDLLSFLWRCRQEYLHSKDYIHGKVRARSILVDRDLSVKLWGLAPAFRMATDAEFPLDGLENIEFKKWQAPEVLARKPMLQSSDIYSIIESCCQWRPKERPSLTELVRKLQSAERRADDQTVIRVSEPLDIKKYMEEVG</sequence>
<organism evidence="5 6">
    <name type="scientific">Triplophysa tibetana</name>
    <dbReference type="NCBI Taxonomy" id="1572043"/>
    <lineage>
        <taxon>Eukaryota</taxon>
        <taxon>Metazoa</taxon>
        <taxon>Chordata</taxon>
        <taxon>Craniata</taxon>
        <taxon>Vertebrata</taxon>
        <taxon>Euteleostomi</taxon>
        <taxon>Actinopterygii</taxon>
        <taxon>Neopterygii</taxon>
        <taxon>Teleostei</taxon>
        <taxon>Ostariophysi</taxon>
        <taxon>Cypriniformes</taxon>
        <taxon>Nemacheilidae</taxon>
        <taxon>Triplophysa</taxon>
    </lineage>
</organism>
<keyword evidence="3" id="KW-0067">ATP-binding</keyword>
<dbReference type="Gene3D" id="1.10.510.10">
    <property type="entry name" value="Transferase(Phosphotransferase) domain 1"/>
    <property type="match status" value="1"/>
</dbReference>
<keyword evidence="5" id="KW-0808">Transferase</keyword>
<dbReference type="EMBL" id="SOYY01000016">
    <property type="protein sequence ID" value="KAA0710154.1"/>
    <property type="molecule type" value="Genomic_DNA"/>
</dbReference>
<comment type="caution">
    <text evidence="5">The sequence shown here is derived from an EMBL/GenBank/DDBJ whole genome shotgun (WGS) entry which is preliminary data.</text>
</comment>
<dbReference type="Pfam" id="PF07714">
    <property type="entry name" value="PK_Tyr_Ser-Thr"/>
    <property type="match status" value="2"/>
</dbReference>
<keyword evidence="2" id="KW-0547">Nucleotide-binding</keyword>
<dbReference type="Gene3D" id="3.30.200.20">
    <property type="entry name" value="Phosphorylase Kinase, domain 1"/>
    <property type="match status" value="1"/>
</dbReference>
<name>A0A5A9NJG9_9TELE</name>
<evidence type="ECO:0000259" key="4">
    <source>
        <dbReference type="SMART" id="SM00219"/>
    </source>
</evidence>
<reference evidence="5 6" key="1">
    <citation type="journal article" date="2019" name="Mol. Ecol. Resour.">
        <title>Chromosome-level genome assembly of Triplophysa tibetana, a fish adapted to the harsh high-altitude environment of the Tibetan Plateau.</title>
        <authorList>
            <person name="Yang X."/>
            <person name="Liu H."/>
            <person name="Ma Z."/>
            <person name="Zou Y."/>
            <person name="Zou M."/>
            <person name="Mao Y."/>
            <person name="Li X."/>
            <person name="Wang H."/>
            <person name="Chen T."/>
            <person name="Wang W."/>
            <person name="Yang R."/>
        </authorList>
    </citation>
    <scope>NUCLEOTIDE SEQUENCE [LARGE SCALE GENOMIC DNA]</scope>
    <source>
        <strain evidence="5">TTIB1903HZAU</strain>
        <tissue evidence="5">Muscle</tissue>
    </source>
</reference>
<protein>
    <submittedName>
        <fullName evidence="5">Tyrosine-protein kinase STYK1</fullName>
    </submittedName>
</protein>
<dbReference type="GO" id="GO:0005524">
    <property type="term" value="F:ATP binding"/>
    <property type="evidence" value="ECO:0007669"/>
    <property type="project" value="UniProtKB-KW"/>
</dbReference>
<dbReference type="GO" id="GO:0004713">
    <property type="term" value="F:protein tyrosine kinase activity"/>
    <property type="evidence" value="ECO:0007669"/>
    <property type="project" value="InterPro"/>
</dbReference>
<dbReference type="PANTHER" id="PTHR24418">
    <property type="entry name" value="TYROSINE-PROTEIN KINASE"/>
    <property type="match status" value="1"/>
</dbReference>
<keyword evidence="1" id="KW-0519">Myristate</keyword>
<keyword evidence="1" id="KW-0449">Lipoprotein</keyword>
<proteinExistence type="predicted"/>
<dbReference type="InterPro" id="IPR011009">
    <property type="entry name" value="Kinase-like_dom_sf"/>
</dbReference>
<evidence type="ECO:0000256" key="3">
    <source>
        <dbReference type="ARBA" id="ARBA00022840"/>
    </source>
</evidence>
<keyword evidence="6" id="KW-1185">Reference proteome</keyword>
<dbReference type="Proteomes" id="UP000324632">
    <property type="component" value="Chromosome 16"/>
</dbReference>
<dbReference type="AlphaFoldDB" id="A0A5A9NJG9"/>
<feature type="domain" description="Tyrosine-protein kinase catalytic" evidence="4">
    <location>
        <begin position="47"/>
        <end position="230"/>
    </location>
</feature>
<dbReference type="InterPro" id="IPR001245">
    <property type="entry name" value="Ser-Thr/Tyr_kinase_cat_dom"/>
</dbReference>
<evidence type="ECO:0000313" key="5">
    <source>
        <dbReference type="EMBL" id="KAA0710154.1"/>
    </source>
</evidence>
<dbReference type="SUPFAM" id="SSF56112">
    <property type="entry name" value="Protein kinase-like (PK-like)"/>
    <property type="match status" value="1"/>
</dbReference>
<gene>
    <name evidence="5" type="ORF">E1301_Tti016691</name>
</gene>
<evidence type="ECO:0000256" key="2">
    <source>
        <dbReference type="ARBA" id="ARBA00022741"/>
    </source>
</evidence>
<dbReference type="SMART" id="SM00219">
    <property type="entry name" value="TyrKc"/>
    <property type="match status" value="1"/>
</dbReference>
<evidence type="ECO:0000313" key="6">
    <source>
        <dbReference type="Proteomes" id="UP000324632"/>
    </source>
</evidence>
<dbReference type="InterPro" id="IPR050198">
    <property type="entry name" value="Non-receptor_tyrosine_kinases"/>
</dbReference>
<dbReference type="InterPro" id="IPR020635">
    <property type="entry name" value="Tyr_kinase_cat_dom"/>
</dbReference>
<evidence type="ECO:0000256" key="1">
    <source>
        <dbReference type="ARBA" id="ARBA00022707"/>
    </source>
</evidence>
<accession>A0A5A9NJG9</accession>
<keyword evidence="5" id="KW-0418">Kinase</keyword>